<accession>A0ABR7J660</accession>
<keyword evidence="2" id="KW-0119">Carbohydrate metabolism</keyword>
<protein>
    <submittedName>
        <fullName evidence="4">Lactonase family protein</fullName>
    </submittedName>
</protein>
<keyword evidence="3" id="KW-0732">Signal</keyword>
<dbReference type="PANTHER" id="PTHR30344:SF1">
    <property type="entry name" value="6-PHOSPHOGLUCONOLACTONASE"/>
    <property type="match status" value="1"/>
</dbReference>
<organism evidence="4 5">
    <name type="scientific">Flavobacterium kayseriense</name>
    <dbReference type="NCBI Taxonomy" id="2764714"/>
    <lineage>
        <taxon>Bacteria</taxon>
        <taxon>Pseudomonadati</taxon>
        <taxon>Bacteroidota</taxon>
        <taxon>Flavobacteriia</taxon>
        <taxon>Flavobacteriales</taxon>
        <taxon>Flavobacteriaceae</taxon>
        <taxon>Flavobacterium</taxon>
    </lineage>
</organism>
<dbReference type="PANTHER" id="PTHR30344">
    <property type="entry name" value="6-PHOSPHOGLUCONOLACTONASE-RELATED"/>
    <property type="match status" value="1"/>
</dbReference>
<dbReference type="SUPFAM" id="SSF51004">
    <property type="entry name" value="C-terminal (heme d1) domain of cytochrome cd1-nitrite reductase"/>
    <property type="match status" value="1"/>
</dbReference>
<evidence type="ECO:0000256" key="1">
    <source>
        <dbReference type="ARBA" id="ARBA00005564"/>
    </source>
</evidence>
<keyword evidence="5" id="KW-1185">Reference proteome</keyword>
<dbReference type="InterPro" id="IPR011048">
    <property type="entry name" value="Haem_d1_sf"/>
</dbReference>
<reference evidence="4 5" key="1">
    <citation type="submission" date="2020-08" db="EMBL/GenBank/DDBJ databases">
        <title>Description of novel Flavobacterium F-380 isolate.</title>
        <authorList>
            <person name="Saticioglu I.B."/>
            <person name="Duman M."/>
            <person name="Altun S."/>
        </authorList>
    </citation>
    <scope>NUCLEOTIDE SEQUENCE [LARGE SCALE GENOMIC DNA]</scope>
    <source>
        <strain evidence="4 5">F-380</strain>
    </source>
</reference>
<gene>
    <name evidence="4" type="ORF">H8R23_06380</name>
</gene>
<dbReference type="RefSeq" id="WP_187009624.1">
    <property type="nucleotide sequence ID" value="NZ_JACRUI010000002.1"/>
</dbReference>
<dbReference type="Gene3D" id="2.130.10.10">
    <property type="entry name" value="YVTN repeat-like/Quinoprotein amine dehydrogenase"/>
    <property type="match status" value="1"/>
</dbReference>
<sequence>MKKIGLTIGITFLLLSAQAQKTNFNLLVGTYTNKCDSRGIYIYDFDSKNADFEFKNATNDVVNPSYLTVSKENNFVYSVNENGKESTVSSFAYSPISGSIDFINKETSQGADPCFIIDDSKNVIVSNYSGGNIAVFGKNKDGSITSAKQVVTHKGSSINKRRQEKPHAHMVHFSRDKKYVLANDLGIDKIYIYKYNPNAQDNILASSDSVAVKPGSGPRHLTFSKNGKYIYLLQELDGGLTVFTYAKGKLVKIQETSILAHDFKGIVGAADIHLSPDGLFLYATNRGEANTITIFKILKNGLLEQIGVESTLGKGPRNFVIDPTGNFLLVGHQHSNEIVIFKRDKVSGGLTDTGKRIELCAPVCLIFTPNK</sequence>
<keyword evidence="2" id="KW-0313">Glucose metabolism</keyword>
<name>A0ABR7J660_9FLAO</name>
<dbReference type="Proteomes" id="UP000629963">
    <property type="component" value="Unassembled WGS sequence"/>
</dbReference>
<proteinExistence type="inferred from homology"/>
<comment type="similarity">
    <text evidence="1">Belongs to the cycloisomerase 2 family.</text>
</comment>
<evidence type="ECO:0000256" key="3">
    <source>
        <dbReference type="SAM" id="SignalP"/>
    </source>
</evidence>
<evidence type="ECO:0000256" key="2">
    <source>
        <dbReference type="ARBA" id="ARBA00022526"/>
    </source>
</evidence>
<evidence type="ECO:0000313" key="4">
    <source>
        <dbReference type="EMBL" id="MBC5841025.1"/>
    </source>
</evidence>
<comment type="caution">
    <text evidence="4">The sequence shown here is derived from an EMBL/GenBank/DDBJ whole genome shotgun (WGS) entry which is preliminary data.</text>
</comment>
<dbReference type="Pfam" id="PF10282">
    <property type="entry name" value="Lactonase"/>
    <property type="match status" value="1"/>
</dbReference>
<dbReference type="InterPro" id="IPR050282">
    <property type="entry name" value="Cycloisomerase_2"/>
</dbReference>
<evidence type="ECO:0000313" key="5">
    <source>
        <dbReference type="Proteomes" id="UP000629963"/>
    </source>
</evidence>
<feature type="signal peptide" evidence="3">
    <location>
        <begin position="1"/>
        <end position="21"/>
    </location>
</feature>
<dbReference type="EMBL" id="JACRUJ010000002">
    <property type="protein sequence ID" value="MBC5841025.1"/>
    <property type="molecule type" value="Genomic_DNA"/>
</dbReference>
<dbReference type="InterPro" id="IPR015943">
    <property type="entry name" value="WD40/YVTN_repeat-like_dom_sf"/>
</dbReference>
<dbReference type="InterPro" id="IPR019405">
    <property type="entry name" value="Lactonase_7-beta_prop"/>
</dbReference>
<feature type="chain" id="PRO_5045440457" evidence="3">
    <location>
        <begin position="22"/>
        <end position="371"/>
    </location>
</feature>